<feature type="domain" description="Dihydroxy-acid/6-phosphogluconate dehydratase C-terminal" evidence="13">
    <location>
        <begin position="418"/>
        <end position="618"/>
    </location>
</feature>
<evidence type="ECO:0000259" key="12">
    <source>
        <dbReference type="Pfam" id="PF00920"/>
    </source>
</evidence>
<dbReference type="NCBIfam" id="TIGR01196">
    <property type="entry name" value="edd"/>
    <property type="match status" value="1"/>
</dbReference>
<dbReference type="PANTHER" id="PTHR43661">
    <property type="entry name" value="D-XYLONATE DEHYDRATASE"/>
    <property type="match status" value="1"/>
</dbReference>
<dbReference type="Pfam" id="PF00920">
    <property type="entry name" value="ILVD_EDD_N"/>
    <property type="match status" value="1"/>
</dbReference>
<keyword evidence="4 9" id="KW-0408">Iron</keyword>
<dbReference type="InterPro" id="IPR042096">
    <property type="entry name" value="Dihydro-acid_dehy_C"/>
</dbReference>
<dbReference type="InterPro" id="IPR056740">
    <property type="entry name" value="ILV_EDD_C"/>
</dbReference>
<reference evidence="15" key="1">
    <citation type="journal article" date="2017" name="Proc. Natl. Acad. Sci. U.S.A.">
        <title>Simulation of Deepwater Horizon oil plume reveals substrate specialization within a complex community of hydrocarbon degraders.</title>
        <authorList>
            <person name="Hu P."/>
            <person name="Dubinsky E.A."/>
            <person name="Probst A.J."/>
            <person name="Wang J."/>
            <person name="Sieber C.M.K."/>
            <person name="Tom L.M."/>
            <person name="Gardinali P."/>
            <person name="Banfield J.F."/>
            <person name="Atlas R.M."/>
            <person name="Andersen G.L."/>
        </authorList>
    </citation>
    <scope>NUCLEOTIDE SEQUENCE [LARGE SCALE GENOMIC DNA]</scope>
</reference>
<dbReference type="Pfam" id="PF24877">
    <property type="entry name" value="ILV_EDD_C"/>
    <property type="match status" value="1"/>
</dbReference>
<evidence type="ECO:0000256" key="1">
    <source>
        <dbReference type="ARBA" id="ARBA00006486"/>
    </source>
</evidence>
<dbReference type="InterPro" id="IPR000581">
    <property type="entry name" value="ILV_EDD_N"/>
</dbReference>
<dbReference type="EC" id="4.2.1.12" evidence="9 10"/>
<feature type="region of interest" description="Disordered" evidence="11">
    <location>
        <begin position="568"/>
        <end position="595"/>
    </location>
</feature>
<feature type="compositionally biased region" description="Basic and acidic residues" evidence="11">
    <location>
        <begin position="568"/>
        <end position="593"/>
    </location>
</feature>
<dbReference type="AlphaFoldDB" id="A0A1Y5HYY1"/>
<keyword evidence="5 9" id="KW-0411">Iron-sulfur</keyword>
<comment type="similarity">
    <text evidence="1 9">Belongs to the IlvD/Edd family.</text>
</comment>
<dbReference type="Gene3D" id="3.50.30.80">
    <property type="entry name" value="IlvD/EDD C-terminal domain-like"/>
    <property type="match status" value="1"/>
</dbReference>
<comment type="catalytic activity">
    <reaction evidence="9">
        <text>6-phospho-D-gluconate = 2-dehydro-3-deoxy-6-phospho-D-gluconate + H2O</text>
        <dbReference type="Rhea" id="RHEA:17277"/>
        <dbReference type="ChEBI" id="CHEBI:15377"/>
        <dbReference type="ChEBI" id="CHEBI:57569"/>
        <dbReference type="ChEBI" id="CHEBI:58759"/>
        <dbReference type="EC" id="4.2.1.12"/>
    </reaction>
</comment>
<comment type="function">
    <text evidence="9">Catalyzes the dehydration of 6-phospho-D-gluconate to 2-dehydro-3-deoxy-6-phospho-D-gluconate.</text>
</comment>
<dbReference type="PANTHER" id="PTHR43661:SF1">
    <property type="entry name" value="PHOSPHOGLUCONATE DEHYDRATASE"/>
    <property type="match status" value="1"/>
</dbReference>
<evidence type="ECO:0000256" key="10">
    <source>
        <dbReference type="NCBIfam" id="TIGR01196"/>
    </source>
</evidence>
<keyword evidence="7 9" id="KW-0456">Lyase</keyword>
<evidence type="ECO:0000256" key="7">
    <source>
        <dbReference type="ARBA" id="ARBA00023239"/>
    </source>
</evidence>
<organism evidence="14 15">
    <name type="scientific">Oleispira antarctica</name>
    <dbReference type="NCBI Taxonomy" id="188908"/>
    <lineage>
        <taxon>Bacteria</taxon>
        <taxon>Pseudomonadati</taxon>
        <taxon>Pseudomonadota</taxon>
        <taxon>Gammaproteobacteria</taxon>
        <taxon>Oceanospirillales</taxon>
        <taxon>Oceanospirillaceae</taxon>
        <taxon>Oleispira</taxon>
    </lineage>
</organism>
<evidence type="ECO:0000313" key="14">
    <source>
        <dbReference type="EMBL" id="OUS40282.1"/>
    </source>
</evidence>
<evidence type="ECO:0000256" key="8">
    <source>
        <dbReference type="ARBA" id="ARBA00023277"/>
    </source>
</evidence>
<accession>A0A1Y5HYY1</accession>
<evidence type="ECO:0000313" key="15">
    <source>
        <dbReference type="Proteomes" id="UP000227088"/>
    </source>
</evidence>
<gene>
    <name evidence="9" type="primary">edd</name>
    <name evidence="14" type="ORF">A9R00_06825</name>
</gene>
<dbReference type="GO" id="GO:0019521">
    <property type="term" value="P:D-gluconate metabolic process"/>
    <property type="evidence" value="ECO:0007669"/>
    <property type="project" value="UniProtKB-KW"/>
</dbReference>
<name>A0A1Y5HYY1_OLEAN</name>
<keyword evidence="3 9" id="KW-0479">Metal-binding</keyword>
<dbReference type="UniPathway" id="UPA00226"/>
<comment type="pathway">
    <text evidence="9">Carbohydrate metabolism; Entner-Doudoroff pathway.</text>
</comment>
<evidence type="ECO:0000259" key="13">
    <source>
        <dbReference type="Pfam" id="PF24877"/>
    </source>
</evidence>
<dbReference type="SUPFAM" id="SSF52016">
    <property type="entry name" value="LeuD/IlvD-like"/>
    <property type="match status" value="1"/>
</dbReference>
<dbReference type="InterPro" id="IPR037237">
    <property type="entry name" value="IlvD/EDD_N"/>
</dbReference>
<evidence type="ECO:0000256" key="9">
    <source>
        <dbReference type="HAMAP-Rule" id="MF_02094"/>
    </source>
</evidence>
<evidence type="ECO:0000256" key="11">
    <source>
        <dbReference type="SAM" id="MobiDB-lite"/>
    </source>
</evidence>
<evidence type="ECO:0000256" key="6">
    <source>
        <dbReference type="ARBA" id="ARBA00023064"/>
    </source>
</evidence>
<dbReference type="PROSITE" id="PS00887">
    <property type="entry name" value="ILVD_EDD_2"/>
    <property type="match status" value="1"/>
</dbReference>
<keyword evidence="2 9" id="KW-0004">4Fe-4S</keyword>
<dbReference type="GO" id="GO:0051539">
    <property type="term" value="F:4 iron, 4 sulfur cluster binding"/>
    <property type="evidence" value="ECO:0007669"/>
    <property type="project" value="UniProtKB-UniRule"/>
</dbReference>
<dbReference type="Proteomes" id="UP000227088">
    <property type="component" value="Unassembled WGS sequence"/>
</dbReference>
<dbReference type="GO" id="GO:0009255">
    <property type="term" value="P:Entner-Doudoroff pathway through 6-phosphogluconate"/>
    <property type="evidence" value="ECO:0007669"/>
    <property type="project" value="UniProtKB-UniRule"/>
</dbReference>
<comment type="caution">
    <text evidence="14">The sequence shown here is derived from an EMBL/GenBank/DDBJ whole genome shotgun (WGS) entry which is preliminary data.</text>
</comment>
<feature type="binding site" evidence="9">
    <location>
        <position position="225"/>
    </location>
    <ligand>
        <name>[4Fe-4S] cluster</name>
        <dbReference type="ChEBI" id="CHEBI:49883"/>
    </ligand>
</feature>
<dbReference type="GO" id="GO:0004456">
    <property type="term" value="F:phosphogluconate dehydratase activity"/>
    <property type="evidence" value="ECO:0007669"/>
    <property type="project" value="UniProtKB-UniRule"/>
</dbReference>
<evidence type="ECO:0000256" key="2">
    <source>
        <dbReference type="ARBA" id="ARBA00022485"/>
    </source>
</evidence>
<dbReference type="HAMAP" id="MF_02094">
    <property type="entry name" value="Edd"/>
    <property type="match status" value="1"/>
</dbReference>
<protein>
    <recommendedName>
        <fullName evidence="9 10">Phosphogluconate dehydratase</fullName>
        <ecNumber evidence="9 10">4.2.1.12</ecNumber>
    </recommendedName>
</protein>
<evidence type="ECO:0000256" key="5">
    <source>
        <dbReference type="ARBA" id="ARBA00023014"/>
    </source>
</evidence>
<feature type="domain" description="Dihydroxy-acid/6-phosphogluconate dehydratase N-terminal" evidence="12">
    <location>
        <begin position="71"/>
        <end position="383"/>
    </location>
</feature>
<dbReference type="SUPFAM" id="SSF143975">
    <property type="entry name" value="IlvD/EDD N-terminal domain-like"/>
    <property type="match status" value="1"/>
</dbReference>
<dbReference type="InterPro" id="IPR020558">
    <property type="entry name" value="DiOHA_6PGluconate_deHydtase_CS"/>
</dbReference>
<dbReference type="GO" id="GO:0046872">
    <property type="term" value="F:metal ion binding"/>
    <property type="evidence" value="ECO:0007669"/>
    <property type="project" value="UniProtKB-KW"/>
</dbReference>
<feature type="binding site" evidence="9">
    <location>
        <position position="158"/>
    </location>
    <ligand>
        <name>[4Fe-4S] cluster</name>
        <dbReference type="ChEBI" id="CHEBI:49883"/>
    </ligand>
</feature>
<proteinExistence type="inferred from homology"/>
<dbReference type="EMBL" id="MABE01000386">
    <property type="protein sequence ID" value="OUS40282.1"/>
    <property type="molecule type" value="Genomic_DNA"/>
</dbReference>
<keyword evidence="6 9" id="KW-0311">Gluconate utilization</keyword>
<sequence>MHPIVAAVTEKIIERSKISRKKYLDLIDSEAQRLQQQPARHGVSCTNLAHAIAAEKNDDKLILKHSHRAANIGIISAYNDVLSAHQPYKDYPDQIKQHLGKLGHVAQVASGVPAMCDGITQGQDGMELSLFSRDTIALSTAIGLSHDVFDGVVLLGICDKIVPGLLMAALRFGHLPAIFLPSGPMSSGISNSEKAKTRQKFVAGEIDKEALLDSELKSYHSAGTCTFYGTANSNQMLMEIMGLQLPGSSFLHPQDPLRPLLNQFALQQLTQHTSLEPDYIPLGKMLDEKSFVNAMVGLLATGGSTNHSIHLLAIARMAGIILDWQDISDLSDVVPLLTRIYPNGEGDVNDFQQAGGMGFLIRELLAAKLLHQDVKTLLGQDLSSYCQEPYLIIKDLEDGGQEKQLGWREVNKESLDLDVLAPAHAPFMREGGLKLLNGNIGRGLIKISAVPESRWYTQAPAKVFKNQLDVQEAYQAGQLNQNCVIVVKYQGPKANGMPELHKLMPVMANLQDAGFNVALLTDGRLSGASGKVPAVLHVCPEALLGGAINAIRDGDMIEIDAHKGLVKNHSEKIESEQPDSEKERDSHNHEDFNTKTMGLGRELFSLFRNNTSPADQGALSLDWE</sequence>
<comment type="cofactor">
    <cofactor evidence="9">
        <name>[4Fe-4S] cluster</name>
        <dbReference type="ChEBI" id="CHEBI:49883"/>
    </cofactor>
    <text evidence="9">Binds 1 [4Fe-4S] cluster.</text>
</comment>
<keyword evidence="8 9" id="KW-0119">Carbohydrate metabolism</keyword>
<dbReference type="PROSITE" id="PS00886">
    <property type="entry name" value="ILVD_EDD_1"/>
    <property type="match status" value="1"/>
</dbReference>
<evidence type="ECO:0000256" key="3">
    <source>
        <dbReference type="ARBA" id="ARBA00022723"/>
    </source>
</evidence>
<evidence type="ECO:0000256" key="4">
    <source>
        <dbReference type="ARBA" id="ARBA00023004"/>
    </source>
</evidence>
<dbReference type="InterPro" id="IPR004786">
    <property type="entry name" value="6-phosphgluc_deHydtase"/>
</dbReference>
<dbReference type="GO" id="GO:0005829">
    <property type="term" value="C:cytosol"/>
    <property type="evidence" value="ECO:0007669"/>
    <property type="project" value="TreeGrafter"/>
</dbReference>